<keyword evidence="3" id="KW-1185">Reference proteome</keyword>
<dbReference type="EMBL" id="FNFX01000004">
    <property type="protein sequence ID" value="SDK73416.1"/>
    <property type="molecule type" value="Genomic_DNA"/>
</dbReference>
<protein>
    <submittedName>
        <fullName evidence="2">Antitoxin MazE</fullName>
    </submittedName>
</protein>
<name>A0A1G9EBE7_9PROT</name>
<dbReference type="GO" id="GO:0097351">
    <property type="term" value="F:toxin sequestering activity"/>
    <property type="evidence" value="ECO:0007669"/>
    <property type="project" value="InterPro"/>
</dbReference>
<dbReference type="Proteomes" id="UP000198629">
    <property type="component" value="Unassembled WGS sequence"/>
</dbReference>
<dbReference type="RefSeq" id="WP_176755279.1">
    <property type="nucleotide sequence ID" value="NZ_FNFX01000004.1"/>
</dbReference>
<proteinExistence type="predicted"/>
<reference evidence="3" key="1">
    <citation type="submission" date="2016-10" db="EMBL/GenBank/DDBJ databases">
        <authorList>
            <person name="Varghese N."/>
            <person name="Submissions S."/>
        </authorList>
    </citation>
    <scope>NUCLEOTIDE SEQUENCE [LARGE SCALE GENOMIC DNA]</scope>
    <source>
        <strain evidence="3">CBMB127</strain>
    </source>
</reference>
<accession>A0A1G9EBE7</accession>
<dbReference type="InterPro" id="IPR039052">
    <property type="entry name" value="Antitox_PemI-like"/>
</dbReference>
<dbReference type="GO" id="GO:0003677">
    <property type="term" value="F:DNA binding"/>
    <property type="evidence" value="ECO:0007669"/>
    <property type="project" value="InterPro"/>
</dbReference>
<evidence type="ECO:0000313" key="3">
    <source>
        <dbReference type="Proteomes" id="UP000198629"/>
    </source>
</evidence>
<sequence length="82" mass="9230">MELQIAKWGNSLAVRLPSSIAKQMQIQDGDSVEVSLNPQGELVLAPKKPFDKAEFMQDLLALQKTLPETSSVIDIMRNQERY</sequence>
<evidence type="ECO:0000313" key="2">
    <source>
        <dbReference type="EMBL" id="SDK73416.1"/>
    </source>
</evidence>
<dbReference type="SMART" id="SM00966">
    <property type="entry name" value="SpoVT_AbrB"/>
    <property type="match status" value="1"/>
</dbReference>
<dbReference type="Gene3D" id="2.10.260.10">
    <property type="match status" value="1"/>
</dbReference>
<dbReference type="SUPFAM" id="SSF89447">
    <property type="entry name" value="AbrB/MazE/MraZ-like"/>
    <property type="match status" value="1"/>
</dbReference>
<evidence type="ECO:0000259" key="1">
    <source>
        <dbReference type="SMART" id="SM00966"/>
    </source>
</evidence>
<dbReference type="InterPro" id="IPR037914">
    <property type="entry name" value="SpoVT-AbrB_sf"/>
</dbReference>
<gene>
    <name evidence="2" type="ORF">SAMN05192566_2278</name>
</gene>
<dbReference type="InterPro" id="IPR007159">
    <property type="entry name" value="SpoVT-AbrB_dom"/>
</dbReference>
<dbReference type="Pfam" id="PF04014">
    <property type="entry name" value="MazE_antitoxin"/>
    <property type="match status" value="1"/>
</dbReference>
<feature type="domain" description="SpoVT-AbrB" evidence="1">
    <location>
        <begin position="6"/>
        <end position="52"/>
    </location>
</feature>
<dbReference type="PANTHER" id="PTHR40516">
    <property type="entry name" value="ANTITOXIN CHPS-RELATED"/>
    <property type="match status" value="1"/>
</dbReference>
<dbReference type="AlphaFoldDB" id="A0A1G9EBE7"/>
<organism evidence="2 3">
    <name type="scientific">Methylophilus rhizosphaerae</name>
    <dbReference type="NCBI Taxonomy" id="492660"/>
    <lineage>
        <taxon>Bacteria</taxon>
        <taxon>Pseudomonadati</taxon>
        <taxon>Pseudomonadota</taxon>
        <taxon>Betaproteobacteria</taxon>
        <taxon>Nitrosomonadales</taxon>
        <taxon>Methylophilaceae</taxon>
        <taxon>Methylophilus</taxon>
    </lineage>
</organism>
<dbReference type="PANTHER" id="PTHR40516:SF1">
    <property type="entry name" value="ANTITOXIN CHPS-RELATED"/>
    <property type="match status" value="1"/>
</dbReference>
<dbReference type="STRING" id="492660.SAMN05192566_2278"/>